<comment type="subcellular location">
    <subcellularLocation>
        <location evidence="2">Cytoplasm</location>
    </subcellularLocation>
    <subcellularLocation>
        <location evidence="1">Nucleus</location>
    </subcellularLocation>
</comment>
<evidence type="ECO:0000313" key="5">
    <source>
        <dbReference type="EMBL" id="KAK8933611.1"/>
    </source>
</evidence>
<gene>
    <name evidence="5" type="ORF">KSP39_PZI015685</name>
</gene>
<evidence type="ECO:0000256" key="3">
    <source>
        <dbReference type="ARBA" id="ARBA00022490"/>
    </source>
</evidence>
<evidence type="ECO:0000256" key="1">
    <source>
        <dbReference type="ARBA" id="ARBA00004123"/>
    </source>
</evidence>
<dbReference type="EMBL" id="JBBWWQ010000013">
    <property type="protein sequence ID" value="KAK8933611.1"/>
    <property type="molecule type" value="Genomic_DNA"/>
</dbReference>
<dbReference type="AlphaFoldDB" id="A0AAP0BAL5"/>
<dbReference type="GO" id="GO:0005681">
    <property type="term" value="C:spliceosomal complex"/>
    <property type="evidence" value="ECO:0007669"/>
    <property type="project" value="TreeGrafter"/>
</dbReference>
<keyword evidence="4" id="KW-0539">Nucleus</keyword>
<name>A0AAP0BAL5_9ASPA</name>
<keyword evidence="3" id="KW-0963">Cytoplasm</keyword>
<dbReference type="GO" id="GO:0045292">
    <property type="term" value="P:mRNA cis splicing, via spliceosome"/>
    <property type="evidence" value="ECO:0007669"/>
    <property type="project" value="TreeGrafter"/>
</dbReference>
<evidence type="ECO:0000256" key="4">
    <source>
        <dbReference type="ARBA" id="ARBA00023242"/>
    </source>
</evidence>
<accession>A0AAP0BAL5</accession>
<dbReference type="PANTHER" id="PTHR21399:SF0">
    <property type="entry name" value="METHYLOSOME SUBUNIT PICLN"/>
    <property type="match status" value="1"/>
</dbReference>
<sequence>MVLGLQYFSERAGDGSGQPVLDSASGEVLVHVQPSVSIALGRRLPESPGTLFISTKRVIWLSDTERDKGYAVDFLSVSLHAVSRDPETYPSPCIYTQEIASDPLEFVQRTPGWSWIQCVRTIHLANPVAR</sequence>
<reference evidence="5 6" key="1">
    <citation type="journal article" date="2022" name="Nat. Plants">
        <title>Genomes of leafy and leafless Platanthera orchids illuminate the evolution of mycoheterotrophy.</title>
        <authorList>
            <person name="Li M.H."/>
            <person name="Liu K.W."/>
            <person name="Li Z."/>
            <person name="Lu H.C."/>
            <person name="Ye Q.L."/>
            <person name="Zhang D."/>
            <person name="Wang J.Y."/>
            <person name="Li Y.F."/>
            <person name="Zhong Z.M."/>
            <person name="Liu X."/>
            <person name="Yu X."/>
            <person name="Liu D.K."/>
            <person name="Tu X.D."/>
            <person name="Liu B."/>
            <person name="Hao Y."/>
            <person name="Liao X.Y."/>
            <person name="Jiang Y.T."/>
            <person name="Sun W.H."/>
            <person name="Chen J."/>
            <person name="Chen Y.Q."/>
            <person name="Ai Y."/>
            <person name="Zhai J.W."/>
            <person name="Wu S.S."/>
            <person name="Zhou Z."/>
            <person name="Hsiao Y.Y."/>
            <person name="Wu W.L."/>
            <person name="Chen Y.Y."/>
            <person name="Lin Y.F."/>
            <person name="Hsu J.L."/>
            <person name="Li C.Y."/>
            <person name="Wang Z.W."/>
            <person name="Zhao X."/>
            <person name="Zhong W.Y."/>
            <person name="Ma X.K."/>
            <person name="Ma L."/>
            <person name="Huang J."/>
            <person name="Chen G.Z."/>
            <person name="Huang M.Z."/>
            <person name="Huang L."/>
            <person name="Peng D.H."/>
            <person name="Luo Y.B."/>
            <person name="Zou S.Q."/>
            <person name="Chen S.P."/>
            <person name="Lan S."/>
            <person name="Tsai W.C."/>
            <person name="Van de Peer Y."/>
            <person name="Liu Z.J."/>
        </authorList>
    </citation>
    <scope>NUCLEOTIDE SEQUENCE [LARGE SCALE GENOMIC DNA]</scope>
    <source>
        <strain evidence="5">Lor287</strain>
    </source>
</reference>
<dbReference type="Gene3D" id="2.30.29.30">
    <property type="entry name" value="Pleckstrin-homology domain (PH domain)/Phosphotyrosine-binding domain (PTB)"/>
    <property type="match status" value="1"/>
</dbReference>
<keyword evidence="6" id="KW-1185">Reference proteome</keyword>
<dbReference type="InterPro" id="IPR011993">
    <property type="entry name" value="PH-like_dom_sf"/>
</dbReference>
<dbReference type="Pfam" id="PF03517">
    <property type="entry name" value="Voldacs"/>
    <property type="match status" value="1"/>
</dbReference>
<evidence type="ECO:0000313" key="6">
    <source>
        <dbReference type="Proteomes" id="UP001418222"/>
    </source>
</evidence>
<dbReference type="PANTHER" id="PTHR21399">
    <property type="entry name" value="CHLORIDE CONDUCTANCE REGULATORY PROTEIN ICLN"/>
    <property type="match status" value="1"/>
</dbReference>
<dbReference type="GO" id="GO:0005829">
    <property type="term" value="C:cytosol"/>
    <property type="evidence" value="ECO:0007669"/>
    <property type="project" value="TreeGrafter"/>
</dbReference>
<proteinExistence type="predicted"/>
<organism evidence="5 6">
    <name type="scientific">Platanthera zijinensis</name>
    <dbReference type="NCBI Taxonomy" id="2320716"/>
    <lineage>
        <taxon>Eukaryota</taxon>
        <taxon>Viridiplantae</taxon>
        <taxon>Streptophyta</taxon>
        <taxon>Embryophyta</taxon>
        <taxon>Tracheophyta</taxon>
        <taxon>Spermatophyta</taxon>
        <taxon>Magnoliopsida</taxon>
        <taxon>Liliopsida</taxon>
        <taxon>Asparagales</taxon>
        <taxon>Orchidaceae</taxon>
        <taxon>Orchidoideae</taxon>
        <taxon>Orchideae</taxon>
        <taxon>Orchidinae</taxon>
        <taxon>Platanthera</taxon>
    </lineage>
</organism>
<evidence type="ECO:0000256" key="2">
    <source>
        <dbReference type="ARBA" id="ARBA00004496"/>
    </source>
</evidence>
<dbReference type="Proteomes" id="UP001418222">
    <property type="component" value="Unassembled WGS sequence"/>
</dbReference>
<comment type="caution">
    <text evidence="5">The sequence shown here is derived from an EMBL/GenBank/DDBJ whole genome shotgun (WGS) entry which is preliminary data.</text>
</comment>
<dbReference type="GO" id="GO:0034715">
    <property type="term" value="C:pICln-Sm protein complex"/>
    <property type="evidence" value="ECO:0007669"/>
    <property type="project" value="TreeGrafter"/>
</dbReference>
<protein>
    <submittedName>
        <fullName evidence="5">Chloride conductance regulatory protein ICln</fullName>
    </submittedName>
</protein>
<dbReference type="GO" id="GO:0000387">
    <property type="term" value="P:spliceosomal snRNP assembly"/>
    <property type="evidence" value="ECO:0007669"/>
    <property type="project" value="TreeGrafter"/>
</dbReference>
<dbReference type="InterPro" id="IPR039924">
    <property type="entry name" value="ICln/Lot5/Saf5"/>
</dbReference>
<dbReference type="SUPFAM" id="SSF50729">
    <property type="entry name" value="PH domain-like"/>
    <property type="match status" value="1"/>
</dbReference>